<keyword evidence="2" id="KW-1185">Reference proteome</keyword>
<name>A0ACC6CCC1_9BURK</name>
<evidence type="ECO:0000313" key="2">
    <source>
        <dbReference type="Proteomes" id="UP001076464"/>
    </source>
</evidence>
<sequence length="129" mass="13086">MAALCCSLALGACAHPEPPARPASATEADSVRLARELRALIGTASCTSDAQCRTVAVGAKACGGPAGYWAWSTLGTDGERVQALARRQAEAHRREIDASGMRSNCALTTDPGAACVAGRCTTATPAAAR</sequence>
<gene>
    <name evidence="1" type="ORF">NYO99_13905</name>
</gene>
<organism evidence="1 2">
    <name type="scientific">Roseateles hydrophilus</name>
    <dbReference type="NCBI Taxonomy" id="2975054"/>
    <lineage>
        <taxon>Bacteria</taxon>
        <taxon>Pseudomonadati</taxon>
        <taxon>Pseudomonadota</taxon>
        <taxon>Betaproteobacteria</taxon>
        <taxon>Burkholderiales</taxon>
        <taxon>Sphaerotilaceae</taxon>
        <taxon>Roseateles</taxon>
    </lineage>
</organism>
<proteinExistence type="predicted"/>
<dbReference type="EMBL" id="JAPPUY010000003">
    <property type="protein sequence ID" value="MCY4746076.1"/>
    <property type="molecule type" value="Genomic_DNA"/>
</dbReference>
<evidence type="ECO:0000313" key="1">
    <source>
        <dbReference type="EMBL" id="MCY4746076.1"/>
    </source>
</evidence>
<protein>
    <submittedName>
        <fullName evidence="1">Uncharacterized protein</fullName>
    </submittedName>
</protein>
<reference evidence="1" key="1">
    <citation type="submission" date="2022-08" db="EMBL/GenBank/DDBJ databases">
        <title>Genome sequencing of Pelomonas sp. UHG3.</title>
        <authorList>
            <person name="So Y."/>
        </authorList>
    </citation>
    <scope>NUCLEOTIDE SEQUENCE</scope>
    <source>
        <strain evidence="1">UHG3</strain>
    </source>
</reference>
<comment type="caution">
    <text evidence="1">The sequence shown here is derived from an EMBL/GenBank/DDBJ whole genome shotgun (WGS) entry which is preliminary data.</text>
</comment>
<dbReference type="Proteomes" id="UP001076464">
    <property type="component" value="Unassembled WGS sequence"/>
</dbReference>
<accession>A0ACC6CCC1</accession>